<protein>
    <submittedName>
        <fullName evidence="3">Uncharacterized protein</fullName>
    </submittedName>
</protein>
<gene>
    <name evidence="3" type="ORF">O3H35_11910</name>
    <name evidence="2" type="ORF">O3H54_16580</name>
</gene>
<proteinExistence type="predicted"/>
<dbReference type="Proteomes" id="UP001068021">
    <property type="component" value="Unassembled WGS sequence"/>
</dbReference>
<dbReference type="EMBL" id="JAPVES010000030">
    <property type="protein sequence ID" value="MCZ3373341.1"/>
    <property type="molecule type" value="Genomic_DNA"/>
</dbReference>
<feature type="transmembrane region" description="Helical" evidence="1">
    <location>
        <begin position="117"/>
        <end position="136"/>
    </location>
</feature>
<dbReference type="Pfam" id="PF26045">
    <property type="entry name" value="OB_2TM_halo"/>
    <property type="match status" value="1"/>
</dbReference>
<dbReference type="InterPro" id="IPR058927">
    <property type="entry name" value="OB_2TM"/>
</dbReference>
<accession>A0A9E5A575</accession>
<evidence type="ECO:0000313" key="4">
    <source>
        <dbReference type="Proteomes" id="UP001068021"/>
    </source>
</evidence>
<sequence>MDLKRITAGSVLMLILLSLCIYYHDYHEFNSKYPSTAAIESYYPEGSQVFIDGTVVKPNSNGFYLRDGNNMDIVYNVISSEHVQPDDTVQLLGILGPNYTIKSTKIYVETKGGYEFIIFRSALAIIVFIFIFFWYWKFNFKTFELIRRR</sequence>
<keyword evidence="1" id="KW-1133">Transmembrane helix</keyword>
<keyword evidence="4" id="KW-1185">Reference proteome</keyword>
<comment type="caution">
    <text evidence="3">The sequence shown here is derived from an EMBL/GenBank/DDBJ whole genome shotgun (WGS) entry which is preliminary data.</text>
</comment>
<evidence type="ECO:0000313" key="2">
    <source>
        <dbReference type="EMBL" id="MCZ3367511.1"/>
    </source>
</evidence>
<feature type="transmembrane region" description="Helical" evidence="1">
    <location>
        <begin position="6"/>
        <end position="23"/>
    </location>
</feature>
<name>A0A9E5A575_9EURY</name>
<reference evidence="3" key="1">
    <citation type="submission" date="2022-12" db="EMBL/GenBank/DDBJ databases">
        <title>Reclassification of two methanogenic archaea species isolated from the Kolyma lowland permafrost.</title>
        <authorList>
            <person name="Trubitsyn V.E."/>
            <person name="Rivkina E.M."/>
            <person name="Shcherbakova V.A."/>
        </authorList>
    </citation>
    <scope>NUCLEOTIDE SEQUENCE</scope>
    <source>
        <strain evidence="2">M2</strain>
        <strain evidence="3">MK4</strain>
    </source>
</reference>
<dbReference type="AlphaFoldDB" id="A0A9E5A575"/>
<dbReference type="RefSeq" id="WP_157197659.1">
    <property type="nucleotide sequence ID" value="NZ_JAPVER010000020.1"/>
</dbReference>
<organism evidence="3">
    <name type="scientific">Methanobacterium veterum</name>
    <dbReference type="NCBI Taxonomy" id="408577"/>
    <lineage>
        <taxon>Archaea</taxon>
        <taxon>Methanobacteriati</taxon>
        <taxon>Methanobacteriota</taxon>
        <taxon>Methanomada group</taxon>
        <taxon>Methanobacteria</taxon>
        <taxon>Methanobacteriales</taxon>
        <taxon>Methanobacteriaceae</taxon>
        <taxon>Methanobacterium</taxon>
    </lineage>
</organism>
<dbReference type="Proteomes" id="UP001074446">
    <property type="component" value="Unassembled WGS sequence"/>
</dbReference>
<evidence type="ECO:0000313" key="3">
    <source>
        <dbReference type="EMBL" id="MCZ3373341.1"/>
    </source>
</evidence>
<evidence type="ECO:0000256" key="1">
    <source>
        <dbReference type="SAM" id="Phobius"/>
    </source>
</evidence>
<keyword evidence="1" id="KW-0812">Transmembrane</keyword>
<dbReference type="EMBL" id="JAPVER010000020">
    <property type="protein sequence ID" value="MCZ3367511.1"/>
    <property type="molecule type" value="Genomic_DNA"/>
</dbReference>
<keyword evidence="1" id="KW-0472">Membrane</keyword>